<evidence type="ECO:0000313" key="6">
    <source>
        <dbReference type="Proteomes" id="UP000800094"/>
    </source>
</evidence>
<dbReference type="GeneID" id="54576279"/>
<keyword evidence="6" id="KW-1185">Reference proteome</keyword>
<organism evidence="5 6">
    <name type="scientific">Trematosphaeria pertusa</name>
    <dbReference type="NCBI Taxonomy" id="390896"/>
    <lineage>
        <taxon>Eukaryota</taxon>
        <taxon>Fungi</taxon>
        <taxon>Dikarya</taxon>
        <taxon>Ascomycota</taxon>
        <taxon>Pezizomycotina</taxon>
        <taxon>Dothideomycetes</taxon>
        <taxon>Pleosporomycetidae</taxon>
        <taxon>Pleosporales</taxon>
        <taxon>Massarineae</taxon>
        <taxon>Trematosphaeriaceae</taxon>
        <taxon>Trematosphaeria</taxon>
    </lineage>
</organism>
<sequence>WPAFKKFILPCLRPRDDRKFTFCVTVRFTILLGGRFINLAIPRQLGIITDRIVPQSGIMPWKDIATLAGYYLLDGVLDWVDSCASAYMQSSAYFRISSVAFSHVMRLSTDFHTRENSANINKSIEQAQSLATIVDEILFGLVPTLLDIAVALVYFVPRFGAYMALL</sequence>
<dbReference type="PROSITE" id="PS50929">
    <property type="entry name" value="ABC_TM1F"/>
    <property type="match status" value="1"/>
</dbReference>
<keyword evidence="2" id="KW-1133">Transmembrane helix</keyword>
<evidence type="ECO:0000259" key="4">
    <source>
        <dbReference type="PROSITE" id="PS50929"/>
    </source>
</evidence>
<dbReference type="InterPro" id="IPR036640">
    <property type="entry name" value="ABC1_TM_sf"/>
</dbReference>
<evidence type="ECO:0000256" key="3">
    <source>
        <dbReference type="ARBA" id="ARBA00023136"/>
    </source>
</evidence>
<gene>
    <name evidence="5" type="ORF">BU26DRAFT_412027</name>
</gene>
<dbReference type="Proteomes" id="UP000800094">
    <property type="component" value="Unassembled WGS sequence"/>
</dbReference>
<dbReference type="InterPro" id="IPR011527">
    <property type="entry name" value="ABC1_TM_dom"/>
</dbReference>
<dbReference type="SUPFAM" id="SSF90123">
    <property type="entry name" value="ABC transporter transmembrane region"/>
    <property type="match status" value="1"/>
</dbReference>
<evidence type="ECO:0000256" key="1">
    <source>
        <dbReference type="ARBA" id="ARBA00022692"/>
    </source>
</evidence>
<name>A0A6A6HUL5_9PLEO</name>
<reference evidence="5" key="1">
    <citation type="journal article" date="2020" name="Stud. Mycol.">
        <title>101 Dothideomycetes genomes: a test case for predicting lifestyles and emergence of pathogens.</title>
        <authorList>
            <person name="Haridas S."/>
            <person name="Albert R."/>
            <person name="Binder M."/>
            <person name="Bloem J."/>
            <person name="Labutti K."/>
            <person name="Salamov A."/>
            <person name="Andreopoulos B."/>
            <person name="Baker S."/>
            <person name="Barry K."/>
            <person name="Bills G."/>
            <person name="Bluhm B."/>
            <person name="Cannon C."/>
            <person name="Castanera R."/>
            <person name="Culley D."/>
            <person name="Daum C."/>
            <person name="Ezra D."/>
            <person name="Gonzalez J."/>
            <person name="Henrissat B."/>
            <person name="Kuo A."/>
            <person name="Liang C."/>
            <person name="Lipzen A."/>
            <person name="Lutzoni F."/>
            <person name="Magnuson J."/>
            <person name="Mondo S."/>
            <person name="Nolan M."/>
            <person name="Ohm R."/>
            <person name="Pangilinan J."/>
            <person name="Park H.-J."/>
            <person name="Ramirez L."/>
            <person name="Alfaro M."/>
            <person name="Sun H."/>
            <person name="Tritt A."/>
            <person name="Yoshinaga Y."/>
            <person name="Zwiers L.-H."/>
            <person name="Turgeon B."/>
            <person name="Goodwin S."/>
            <person name="Spatafora J."/>
            <person name="Crous P."/>
            <person name="Grigoriev I."/>
        </authorList>
    </citation>
    <scope>NUCLEOTIDE SEQUENCE</scope>
    <source>
        <strain evidence="5">CBS 122368</strain>
    </source>
</reference>
<keyword evidence="1" id="KW-0812">Transmembrane</keyword>
<dbReference type="RefSeq" id="XP_033676466.1">
    <property type="nucleotide sequence ID" value="XM_033822949.1"/>
</dbReference>
<protein>
    <recommendedName>
        <fullName evidence="4">ABC transmembrane type-1 domain-containing protein</fullName>
    </recommendedName>
</protein>
<proteinExistence type="predicted"/>
<evidence type="ECO:0000256" key="2">
    <source>
        <dbReference type="ARBA" id="ARBA00022989"/>
    </source>
</evidence>
<dbReference type="AlphaFoldDB" id="A0A6A6HUL5"/>
<feature type="non-terminal residue" evidence="5">
    <location>
        <position position="1"/>
    </location>
</feature>
<dbReference type="GO" id="GO:0005524">
    <property type="term" value="F:ATP binding"/>
    <property type="evidence" value="ECO:0007669"/>
    <property type="project" value="InterPro"/>
</dbReference>
<dbReference type="GO" id="GO:0140359">
    <property type="term" value="F:ABC-type transporter activity"/>
    <property type="evidence" value="ECO:0007669"/>
    <property type="project" value="InterPro"/>
</dbReference>
<keyword evidence="3" id="KW-0472">Membrane</keyword>
<dbReference type="GO" id="GO:0016020">
    <property type="term" value="C:membrane"/>
    <property type="evidence" value="ECO:0007669"/>
    <property type="project" value="InterPro"/>
</dbReference>
<evidence type="ECO:0000313" key="5">
    <source>
        <dbReference type="EMBL" id="KAF2241462.1"/>
    </source>
</evidence>
<feature type="non-terminal residue" evidence="5">
    <location>
        <position position="166"/>
    </location>
</feature>
<feature type="domain" description="ABC transmembrane type-1" evidence="4">
    <location>
        <begin position="31"/>
        <end position="166"/>
    </location>
</feature>
<dbReference type="OrthoDB" id="6500128at2759"/>
<dbReference type="EMBL" id="ML987212">
    <property type="protein sequence ID" value="KAF2241462.1"/>
    <property type="molecule type" value="Genomic_DNA"/>
</dbReference>
<dbReference type="Gene3D" id="1.20.1560.10">
    <property type="entry name" value="ABC transporter type 1, transmembrane domain"/>
    <property type="match status" value="1"/>
</dbReference>
<dbReference type="Pfam" id="PF00664">
    <property type="entry name" value="ABC_membrane"/>
    <property type="match status" value="1"/>
</dbReference>
<accession>A0A6A6HUL5</accession>